<evidence type="ECO:0000256" key="2">
    <source>
        <dbReference type="PIRNR" id="PIRNR016661"/>
    </source>
</evidence>
<protein>
    <recommendedName>
        <fullName evidence="2">Biotin transporter</fullName>
    </recommendedName>
</protein>
<comment type="similarity">
    <text evidence="1 2">Belongs to the BioY family.</text>
</comment>
<feature type="transmembrane region" description="Helical" evidence="3">
    <location>
        <begin position="28"/>
        <end position="49"/>
    </location>
</feature>
<dbReference type="GO" id="GO:0005886">
    <property type="term" value="C:plasma membrane"/>
    <property type="evidence" value="ECO:0007669"/>
    <property type="project" value="UniProtKB-SubCell"/>
</dbReference>
<dbReference type="Proteomes" id="UP000216339">
    <property type="component" value="Unassembled WGS sequence"/>
</dbReference>
<accession>A0A271IZ30</accession>
<dbReference type="RefSeq" id="WP_095510168.1">
    <property type="nucleotide sequence ID" value="NZ_MQWD01000001.1"/>
</dbReference>
<dbReference type="OrthoDB" id="1496139at2"/>
<dbReference type="PANTHER" id="PTHR34295">
    <property type="entry name" value="BIOTIN TRANSPORTER BIOY"/>
    <property type="match status" value="1"/>
</dbReference>
<dbReference type="Pfam" id="PF02632">
    <property type="entry name" value="BioY"/>
    <property type="match status" value="1"/>
</dbReference>
<comment type="subcellular location">
    <subcellularLocation>
        <location evidence="2">Cell membrane</location>
        <topology evidence="2">Multi-pass membrane protein</topology>
    </subcellularLocation>
</comment>
<dbReference type="AlphaFoldDB" id="A0A271IZ30"/>
<feature type="transmembrane region" description="Helical" evidence="3">
    <location>
        <begin position="61"/>
        <end position="87"/>
    </location>
</feature>
<feature type="transmembrane region" description="Helical" evidence="3">
    <location>
        <begin position="133"/>
        <end position="154"/>
    </location>
</feature>
<dbReference type="Gene3D" id="1.10.1760.20">
    <property type="match status" value="1"/>
</dbReference>
<keyword evidence="2 3" id="KW-0472">Membrane</keyword>
<name>A0A271IZ30_9BACT</name>
<dbReference type="InterPro" id="IPR003784">
    <property type="entry name" value="BioY"/>
</dbReference>
<dbReference type="GO" id="GO:0015225">
    <property type="term" value="F:biotin transmembrane transporter activity"/>
    <property type="evidence" value="ECO:0007669"/>
    <property type="project" value="UniProtKB-UniRule"/>
</dbReference>
<dbReference type="EMBL" id="MQWD01000001">
    <property type="protein sequence ID" value="PAP76511.1"/>
    <property type="molecule type" value="Genomic_DNA"/>
</dbReference>
<dbReference type="PANTHER" id="PTHR34295:SF1">
    <property type="entry name" value="BIOTIN TRANSPORTER BIOY"/>
    <property type="match status" value="1"/>
</dbReference>
<keyword evidence="5" id="KW-1185">Reference proteome</keyword>
<gene>
    <name evidence="4" type="ORF">BSZ37_08685</name>
</gene>
<dbReference type="PIRSF" id="PIRSF016661">
    <property type="entry name" value="BioY"/>
    <property type="match status" value="1"/>
</dbReference>
<keyword evidence="3" id="KW-1133">Transmembrane helix</keyword>
<keyword evidence="2" id="KW-0813">Transport</keyword>
<organism evidence="4 5">
    <name type="scientific">Rubrivirga marina</name>
    <dbReference type="NCBI Taxonomy" id="1196024"/>
    <lineage>
        <taxon>Bacteria</taxon>
        <taxon>Pseudomonadati</taxon>
        <taxon>Rhodothermota</taxon>
        <taxon>Rhodothermia</taxon>
        <taxon>Rhodothermales</taxon>
        <taxon>Rubricoccaceae</taxon>
        <taxon>Rubrivirga</taxon>
    </lineage>
</organism>
<comment type="caution">
    <text evidence="4">The sequence shown here is derived from an EMBL/GenBank/DDBJ whole genome shotgun (WGS) entry which is preliminary data.</text>
</comment>
<evidence type="ECO:0000313" key="4">
    <source>
        <dbReference type="EMBL" id="PAP76511.1"/>
    </source>
</evidence>
<sequence length="192" mass="19807">MSVALAAPSAASVDRLRADDAPLALQAALVVGTALLTGLLAQFELRVYLWEVPLTLQSIAVYGAGLFLGWRTGALAMLLYLALGLVLPMYAGGGSGLDHLLGASVGYLVGFPLVAVVAGLVTERSRGAGRSVLGLLAGSVVLFTCGVAGLYVVADYSWAEAAVNGWLKFVPWDLTKIALVTSLYAAARRATA</sequence>
<feature type="transmembrane region" description="Helical" evidence="3">
    <location>
        <begin position="166"/>
        <end position="187"/>
    </location>
</feature>
<keyword evidence="3" id="KW-0812">Transmembrane</keyword>
<evidence type="ECO:0000256" key="1">
    <source>
        <dbReference type="ARBA" id="ARBA00010692"/>
    </source>
</evidence>
<proteinExistence type="inferred from homology"/>
<keyword evidence="2" id="KW-1003">Cell membrane</keyword>
<reference evidence="4 5" key="1">
    <citation type="submission" date="2016-11" db="EMBL/GenBank/DDBJ databases">
        <title>Study of marine rhodopsin-containing bacteria.</title>
        <authorList>
            <person name="Yoshizawa S."/>
            <person name="Kumagai Y."/>
            <person name="Kogure K."/>
        </authorList>
    </citation>
    <scope>NUCLEOTIDE SEQUENCE [LARGE SCALE GENOMIC DNA]</scope>
    <source>
        <strain evidence="4 5">SAORIC-28</strain>
    </source>
</reference>
<evidence type="ECO:0000256" key="3">
    <source>
        <dbReference type="SAM" id="Phobius"/>
    </source>
</evidence>
<feature type="transmembrane region" description="Helical" evidence="3">
    <location>
        <begin position="99"/>
        <end position="121"/>
    </location>
</feature>
<evidence type="ECO:0000313" key="5">
    <source>
        <dbReference type="Proteomes" id="UP000216339"/>
    </source>
</evidence>